<feature type="non-terminal residue" evidence="1">
    <location>
        <position position="1"/>
    </location>
</feature>
<dbReference type="Proteomes" id="UP000263273">
    <property type="component" value="Unassembled WGS sequence"/>
</dbReference>
<feature type="non-terminal residue" evidence="1">
    <location>
        <position position="60"/>
    </location>
</feature>
<dbReference type="EMBL" id="DNZF01000227">
    <property type="protein sequence ID" value="HBK54361.1"/>
    <property type="molecule type" value="Genomic_DNA"/>
</dbReference>
<name>A0A354Z075_9FIRM</name>
<dbReference type="Gene3D" id="1.10.150.300">
    <property type="entry name" value="TGS-like domain"/>
    <property type="match status" value="1"/>
</dbReference>
<evidence type="ECO:0000313" key="1">
    <source>
        <dbReference type="EMBL" id="HBK54361.1"/>
    </source>
</evidence>
<comment type="caution">
    <text evidence="1">The sequence shown here is derived from an EMBL/GenBank/DDBJ whole genome shotgun (WGS) entry which is preliminary data.</text>
</comment>
<sequence>LLADLDLIEKRMERINNNKKKNQMLKELSLLERLKEAVENEVPISSLELNDEEKEVMHNY</sequence>
<dbReference type="InterPro" id="IPR023192">
    <property type="entry name" value="TGS-like_dom_sf"/>
</dbReference>
<proteinExistence type="predicted"/>
<gene>
    <name evidence="1" type="ORF">DDZ44_10530</name>
</gene>
<reference evidence="1 2" key="1">
    <citation type="journal article" date="2018" name="Nat. Biotechnol.">
        <title>A standardized bacterial taxonomy based on genome phylogeny substantially revises the tree of life.</title>
        <authorList>
            <person name="Parks D.H."/>
            <person name="Chuvochina M."/>
            <person name="Waite D.W."/>
            <person name="Rinke C."/>
            <person name="Skarshewski A."/>
            <person name="Chaumeil P.A."/>
            <person name="Hugenholtz P."/>
        </authorList>
    </citation>
    <scope>NUCLEOTIDE SEQUENCE [LARGE SCALE GENOMIC DNA]</scope>
    <source>
        <strain evidence="1">UBA10948</strain>
    </source>
</reference>
<accession>A0A354Z075</accession>
<organism evidence="1 2">
    <name type="scientific">Syntrophomonas wolfei</name>
    <dbReference type="NCBI Taxonomy" id="863"/>
    <lineage>
        <taxon>Bacteria</taxon>
        <taxon>Bacillati</taxon>
        <taxon>Bacillota</taxon>
        <taxon>Clostridia</taxon>
        <taxon>Eubacteriales</taxon>
        <taxon>Syntrophomonadaceae</taxon>
        <taxon>Syntrophomonas</taxon>
    </lineage>
</organism>
<evidence type="ECO:0000313" key="2">
    <source>
        <dbReference type="Proteomes" id="UP000263273"/>
    </source>
</evidence>
<dbReference type="AlphaFoldDB" id="A0A354Z075"/>
<protein>
    <submittedName>
        <fullName evidence="1">Redox-regulated ATPase YchF</fullName>
    </submittedName>
</protein>